<dbReference type="EMBL" id="BBMM01000006">
    <property type="protein sequence ID" value="GAL00712.1"/>
    <property type="molecule type" value="Genomic_DNA"/>
</dbReference>
<evidence type="ECO:0000313" key="2">
    <source>
        <dbReference type="Proteomes" id="UP000029226"/>
    </source>
</evidence>
<evidence type="ECO:0000313" key="1">
    <source>
        <dbReference type="EMBL" id="GAL00712.1"/>
    </source>
</evidence>
<dbReference type="AlphaFoldDB" id="A0A090QZ43"/>
<reference evidence="1 2" key="1">
    <citation type="journal article" date="2014" name="Genome Announc.">
        <title>Draft Genome Sequences of Marine Flavobacterium Nonlabens Strains NR17, NR24, NR27, NR32, NR33, and Ara13.</title>
        <authorList>
            <person name="Nakanishi M."/>
            <person name="Meirelles P."/>
            <person name="Suzuki R."/>
            <person name="Takatani N."/>
            <person name="Mino S."/>
            <person name="Suda W."/>
            <person name="Oshima K."/>
            <person name="Hattori M."/>
            <person name="Ohkuma M."/>
            <person name="Hosokawa M."/>
            <person name="Miyashita K."/>
            <person name="Thompson F.L."/>
            <person name="Niwa A."/>
            <person name="Sawabe T."/>
            <person name="Sawabe T."/>
        </authorList>
    </citation>
    <scope>NUCLEOTIDE SEQUENCE [LARGE SCALE GENOMIC DNA]</scope>
    <source>
        <strain evidence="2">JCM19314</strain>
    </source>
</reference>
<dbReference type="Proteomes" id="UP000029226">
    <property type="component" value="Unassembled WGS sequence"/>
</dbReference>
<comment type="caution">
    <text evidence="1">The sequence shown here is derived from an EMBL/GenBank/DDBJ whole genome shotgun (WGS) entry which is preliminary data.</text>
</comment>
<protein>
    <submittedName>
        <fullName evidence="1">Uncharacterized protein</fullName>
    </submittedName>
</protein>
<accession>A0A090QZ43</accession>
<gene>
    <name evidence="1" type="ORF">JCM19314_1749</name>
</gene>
<sequence>MNKFLGTIRQLKRRSLLVVVLFCDYNYAFAKRIEIIPLINKYLPNHS</sequence>
<proteinExistence type="predicted"/>
<name>A0A090QZ43_NONUL</name>
<organism evidence="1 2">
    <name type="scientific">Nonlabens ulvanivorans</name>
    <name type="common">Persicivirga ulvanivorans</name>
    <dbReference type="NCBI Taxonomy" id="906888"/>
    <lineage>
        <taxon>Bacteria</taxon>
        <taxon>Pseudomonadati</taxon>
        <taxon>Bacteroidota</taxon>
        <taxon>Flavobacteriia</taxon>
        <taxon>Flavobacteriales</taxon>
        <taxon>Flavobacteriaceae</taxon>
        <taxon>Nonlabens</taxon>
    </lineage>
</organism>